<dbReference type="Pfam" id="PF00005">
    <property type="entry name" value="ABC_tran"/>
    <property type="match status" value="1"/>
</dbReference>
<dbReference type="PATRIC" id="fig|702453.3.peg.2178"/>
<dbReference type="PANTHER" id="PTHR43158">
    <property type="entry name" value="SKFA PEPTIDE EXPORT ATP-BINDING PROTEIN SKFE"/>
    <property type="match status" value="1"/>
</dbReference>
<dbReference type="AlphaFoldDB" id="E3ZSV1"/>
<proteinExistence type="predicted"/>
<dbReference type="GO" id="GO:0016887">
    <property type="term" value="F:ATP hydrolysis activity"/>
    <property type="evidence" value="ECO:0007669"/>
    <property type="project" value="InterPro"/>
</dbReference>
<dbReference type="GO" id="GO:0005524">
    <property type="term" value="F:ATP binding"/>
    <property type="evidence" value="ECO:0007669"/>
    <property type="project" value="UniProtKB-KW"/>
</dbReference>
<dbReference type="InterPro" id="IPR003439">
    <property type="entry name" value="ABC_transporter-like_ATP-bd"/>
</dbReference>
<dbReference type="SMART" id="SM00382">
    <property type="entry name" value="AAA"/>
    <property type="match status" value="1"/>
</dbReference>
<keyword evidence="2 4" id="KW-0067">ATP-binding</keyword>
<feature type="domain" description="ABC transporter" evidence="3">
    <location>
        <begin position="2"/>
        <end position="226"/>
    </location>
</feature>
<dbReference type="InterPro" id="IPR003593">
    <property type="entry name" value="AAA+_ATPase"/>
</dbReference>
<dbReference type="Proteomes" id="UP000004302">
    <property type="component" value="Chromosome"/>
</dbReference>
<dbReference type="EMBL" id="ADXJ01000855">
    <property type="protein sequence ID" value="EFR99303.1"/>
    <property type="molecule type" value="Genomic_DNA"/>
</dbReference>
<dbReference type="SUPFAM" id="SSF52540">
    <property type="entry name" value="P-loop containing nucleoside triphosphate hydrolases"/>
    <property type="match status" value="1"/>
</dbReference>
<dbReference type="HOGENOM" id="CLU_000604_1_2_9"/>
<reference evidence="4" key="1">
    <citation type="journal article" date="2010" name="Microbiol. Resour. Announc.">
        <title>Comparative genomics of the bacterial genus Listeria: Genome evolution is characterized by limited gene acquisition and limited gene loss.</title>
        <authorList>
            <person name="den Bakker H.C."/>
            <person name="Cummings C.A."/>
            <person name="Ferreira V."/>
            <person name="Vatta P."/>
            <person name="Orsi R.H."/>
            <person name="Degoricija L."/>
            <person name="Barker M."/>
            <person name="Petrauskene O."/>
            <person name="Furtado M.R."/>
            <person name="Wiedmann M."/>
        </authorList>
    </citation>
    <scope>NUCLEOTIDE SEQUENCE [LARGE SCALE GENOMIC DNA]</scope>
    <source>
        <strain evidence="4">FSL N1-067</strain>
    </source>
</reference>
<protein>
    <submittedName>
        <fullName evidence="4">ABC transporter, ATP-binding protein</fullName>
    </submittedName>
</protein>
<evidence type="ECO:0000259" key="3">
    <source>
        <dbReference type="PROSITE" id="PS50893"/>
    </source>
</evidence>
<dbReference type="PANTHER" id="PTHR43158:SF10">
    <property type="entry name" value="ABC TRANSPORTER ATP-BINDING PROTEIN YTRB"/>
    <property type="match status" value="1"/>
</dbReference>
<gene>
    <name evidence="4" type="ORF">NT03LS_2590</name>
</gene>
<organism evidence="4">
    <name type="scientific">Listeria seeligeri FSL N1-067</name>
    <dbReference type="NCBI Taxonomy" id="702453"/>
    <lineage>
        <taxon>Bacteria</taxon>
        <taxon>Bacillati</taxon>
        <taxon>Bacillota</taxon>
        <taxon>Bacilli</taxon>
        <taxon>Bacillales</taxon>
        <taxon>Listeriaceae</taxon>
        <taxon>Listeria</taxon>
    </lineage>
</organism>
<evidence type="ECO:0000256" key="2">
    <source>
        <dbReference type="ARBA" id="ARBA00022840"/>
    </source>
</evidence>
<dbReference type="InterPro" id="IPR027417">
    <property type="entry name" value="P-loop_NTPase"/>
</dbReference>
<evidence type="ECO:0000256" key="1">
    <source>
        <dbReference type="ARBA" id="ARBA00022741"/>
    </source>
</evidence>
<name>E3ZSV1_LISSE</name>
<keyword evidence="1" id="KW-0547">Nucleotide-binding</keyword>
<sequence length="293" mass="33304">MLKIDSLSKEIDGKLLLDKVTFEVKPGEIVGIVGRNGIGKTTLFRTMMGFYIPDGGDVYIDGPLSKNPQQKQNIFMLQDNLSCWDVYKIPTIKKFYQKTYPLFDSAKFDKLMDEVNLSMDMKLQNYSKGMKGLFGLILALSVGAEYILLDEPMEGLDIIAQKKITGILLEEVGARNLGVVISSHRLSELEPIADYIHILKDNRIKETYHLESLREKAVKIQIAFDDKKIPASILAQGRVINQYGRVYTVLFQDLTPELYAEIKKEKPIFMDELAVTLEDLFIYHLEEQGGRKA</sequence>
<dbReference type="CDD" id="cd03230">
    <property type="entry name" value="ABC_DR_subfamily_A"/>
    <property type="match status" value="1"/>
</dbReference>
<accession>E3ZSV1</accession>
<dbReference type="Gene3D" id="3.40.50.300">
    <property type="entry name" value="P-loop containing nucleotide triphosphate hydrolases"/>
    <property type="match status" value="1"/>
</dbReference>
<dbReference type="PROSITE" id="PS50893">
    <property type="entry name" value="ABC_TRANSPORTER_2"/>
    <property type="match status" value="1"/>
</dbReference>
<comment type="caution">
    <text evidence="4">The sequence shown here is derived from an EMBL/GenBank/DDBJ whole genome shotgun (WGS) entry which is preliminary data.</text>
</comment>
<evidence type="ECO:0000313" key="4">
    <source>
        <dbReference type="EMBL" id="EFR99303.1"/>
    </source>
</evidence>